<gene>
    <name evidence="1" type="ORF">ADICEAN_01019</name>
</gene>
<name>M7NQ78_9BACT</name>
<dbReference type="Proteomes" id="UP000011910">
    <property type="component" value="Unassembled WGS sequence"/>
</dbReference>
<reference evidence="1 2" key="1">
    <citation type="journal article" date="2013" name="Genome Announc.">
        <title>Draft Genome Sequence of Cesiribacter andamanensis Strain AMV16T, Isolated from a Soil Sample from a Mud Volcano in the Andaman Islands, India.</title>
        <authorList>
            <person name="Shivaji S."/>
            <person name="Ara S."/>
            <person name="Begum Z."/>
            <person name="Srinivas T.N."/>
            <person name="Singh A."/>
            <person name="Kumar Pinnaka A."/>
        </authorList>
    </citation>
    <scope>NUCLEOTIDE SEQUENCE [LARGE SCALE GENOMIC DNA]</scope>
    <source>
        <strain evidence="1 2">AMV16</strain>
    </source>
</reference>
<evidence type="ECO:0000313" key="1">
    <source>
        <dbReference type="EMBL" id="EMR03870.1"/>
    </source>
</evidence>
<sequence length="40" mass="4555">MNLNIDKLIDLINDLLSSLQEKLSPKPELVPVPVRNRNSQ</sequence>
<keyword evidence="2" id="KW-1185">Reference proteome</keyword>
<dbReference type="EMBL" id="AODQ01000016">
    <property type="protein sequence ID" value="EMR03870.1"/>
    <property type="molecule type" value="Genomic_DNA"/>
</dbReference>
<proteinExistence type="predicted"/>
<evidence type="ECO:0000313" key="2">
    <source>
        <dbReference type="Proteomes" id="UP000011910"/>
    </source>
</evidence>
<organism evidence="1 2">
    <name type="scientific">Cesiribacter andamanensis AMV16</name>
    <dbReference type="NCBI Taxonomy" id="1279009"/>
    <lineage>
        <taxon>Bacteria</taxon>
        <taxon>Pseudomonadati</taxon>
        <taxon>Bacteroidota</taxon>
        <taxon>Cytophagia</taxon>
        <taxon>Cytophagales</taxon>
        <taxon>Cesiribacteraceae</taxon>
        <taxon>Cesiribacter</taxon>
    </lineage>
</organism>
<comment type="caution">
    <text evidence="1">The sequence shown here is derived from an EMBL/GenBank/DDBJ whole genome shotgun (WGS) entry which is preliminary data.</text>
</comment>
<dbReference type="RefSeq" id="WP_009194421.1">
    <property type="nucleotide sequence ID" value="NZ_AODQ01000016.1"/>
</dbReference>
<protein>
    <submittedName>
        <fullName evidence="1">Uncharacterized protein</fullName>
    </submittedName>
</protein>
<dbReference type="AlphaFoldDB" id="M7NQ78"/>
<accession>M7NQ78</accession>